<evidence type="ECO:0000313" key="4">
    <source>
        <dbReference type="EMBL" id="KAK4031718.1"/>
    </source>
</evidence>
<evidence type="ECO:0000313" key="5">
    <source>
        <dbReference type="Proteomes" id="UP001303115"/>
    </source>
</evidence>
<dbReference type="AlphaFoldDB" id="A0AAN6P7B5"/>
<evidence type="ECO:0000256" key="2">
    <source>
        <dbReference type="SAM" id="Phobius"/>
    </source>
</evidence>
<dbReference type="Proteomes" id="UP001303115">
    <property type="component" value="Unassembled WGS sequence"/>
</dbReference>
<comment type="caution">
    <text evidence="4">The sequence shown here is derived from an EMBL/GenBank/DDBJ whole genome shotgun (WGS) entry which is preliminary data.</text>
</comment>
<evidence type="ECO:0000256" key="1">
    <source>
        <dbReference type="SAM" id="MobiDB-lite"/>
    </source>
</evidence>
<accession>A0AAN6P7B5</accession>
<gene>
    <name evidence="4" type="ORF">C8A01DRAFT_21119</name>
</gene>
<reference evidence="5" key="1">
    <citation type="journal article" date="2023" name="Mol. Phylogenet. Evol.">
        <title>Genome-scale phylogeny and comparative genomics of the fungal order Sordariales.</title>
        <authorList>
            <person name="Hensen N."/>
            <person name="Bonometti L."/>
            <person name="Westerberg I."/>
            <person name="Brannstrom I.O."/>
            <person name="Guillou S."/>
            <person name="Cros-Aarteil S."/>
            <person name="Calhoun S."/>
            <person name="Haridas S."/>
            <person name="Kuo A."/>
            <person name="Mondo S."/>
            <person name="Pangilinan J."/>
            <person name="Riley R."/>
            <person name="LaButti K."/>
            <person name="Andreopoulos B."/>
            <person name="Lipzen A."/>
            <person name="Chen C."/>
            <person name="Yan M."/>
            <person name="Daum C."/>
            <person name="Ng V."/>
            <person name="Clum A."/>
            <person name="Steindorff A."/>
            <person name="Ohm R.A."/>
            <person name="Martin F."/>
            <person name="Silar P."/>
            <person name="Natvig D.O."/>
            <person name="Lalanne C."/>
            <person name="Gautier V."/>
            <person name="Ament-Velasquez S.L."/>
            <person name="Kruys A."/>
            <person name="Hutchinson M.I."/>
            <person name="Powell A.J."/>
            <person name="Barry K."/>
            <person name="Miller A.N."/>
            <person name="Grigoriev I.V."/>
            <person name="Debuchy R."/>
            <person name="Gladieux P."/>
            <person name="Hiltunen Thoren M."/>
            <person name="Johannesson H."/>
        </authorList>
    </citation>
    <scope>NUCLEOTIDE SEQUENCE [LARGE SCALE GENOMIC DNA]</scope>
    <source>
        <strain evidence="5">CBS 284.82</strain>
    </source>
</reference>
<name>A0AAN6P7B5_9PEZI</name>
<feature type="signal peptide" evidence="3">
    <location>
        <begin position="1"/>
        <end position="25"/>
    </location>
</feature>
<organism evidence="4 5">
    <name type="scientific">Parachaetomium inaequale</name>
    <dbReference type="NCBI Taxonomy" id="2588326"/>
    <lineage>
        <taxon>Eukaryota</taxon>
        <taxon>Fungi</taxon>
        <taxon>Dikarya</taxon>
        <taxon>Ascomycota</taxon>
        <taxon>Pezizomycotina</taxon>
        <taxon>Sordariomycetes</taxon>
        <taxon>Sordariomycetidae</taxon>
        <taxon>Sordariales</taxon>
        <taxon>Chaetomiaceae</taxon>
        <taxon>Parachaetomium</taxon>
    </lineage>
</organism>
<proteinExistence type="predicted"/>
<keyword evidence="3" id="KW-0732">Signal</keyword>
<keyword evidence="5" id="KW-1185">Reference proteome</keyword>
<feature type="compositionally biased region" description="Low complexity" evidence="1">
    <location>
        <begin position="496"/>
        <end position="508"/>
    </location>
</feature>
<feature type="region of interest" description="Disordered" evidence="1">
    <location>
        <begin position="489"/>
        <end position="593"/>
    </location>
</feature>
<feature type="chain" id="PRO_5042991453" evidence="3">
    <location>
        <begin position="26"/>
        <end position="593"/>
    </location>
</feature>
<keyword evidence="2" id="KW-0472">Membrane</keyword>
<keyword evidence="2" id="KW-0812">Transmembrane</keyword>
<keyword evidence="2" id="KW-1133">Transmembrane helix</keyword>
<feature type="transmembrane region" description="Helical" evidence="2">
    <location>
        <begin position="240"/>
        <end position="263"/>
    </location>
</feature>
<feature type="region of interest" description="Disordered" evidence="1">
    <location>
        <begin position="420"/>
        <end position="439"/>
    </location>
</feature>
<protein>
    <submittedName>
        <fullName evidence="4">Uncharacterized protein</fullName>
    </submittedName>
</protein>
<dbReference type="EMBL" id="MU854720">
    <property type="protein sequence ID" value="KAK4031718.1"/>
    <property type="molecule type" value="Genomic_DNA"/>
</dbReference>
<evidence type="ECO:0000256" key="3">
    <source>
        <dbReference type="SAM" id="SignalP"/>
    </source>
</evidence>
<feature type="region of interest" description="Disordered" evidence="1">
    <location>
        <begin position="274"/>
        <end position="295"/>
    </location>
</feature>
<feature type="region of interest" description="Disordered" evidence="1">
    <location>
        <begin position="315"/>
        <end position="350"/>
    </location>
</feature>
<sequence length="593" mass="59727">MRSTWSCSSCAVLLLFALLGRDASASHVGRQWKDVHRIPKAQVTAHPARRDEGSCPAEHTSCAASLGGDCCPSRYACAVDSCYATTAGPTTACGKAGYFACGPVNGGAGCCPVNYVCGDNDQCTPPVGVTYTAAQCPTDYFLCPASANFGCCRSGLACGADLSCYSTAPVTATLLQTITTTSGSETVTKTRTAVTVSTPAPPTGATGNLGVAAKFIPTSVPKVAASSPSSEPSGGLSGGAIGGIIAGVVVLLIVVVVAAFLIIRRLKRVEGIMESKRGSSSGRKSKTQSHAQQMEHYGRQLHSDVDDMQSVDPLMIAGTTNNNSTSATPQPPGSDTARGRADSANGFSPSPNMMFNFTDDRSRHASPDSNAGGYFDIPPRVQNLPGSLQAARIRGSTDDTGTGGAQHQHRGYAYTHWRQQSNASELSADGSENGANGVGSPLVGGGVTAAGGRISELHGSGAYVELPGGGDGDGGGYGPAVGYAPAPGGPGGAGAGVRSRSSSTASARGGHVRRRSDGVQGLGLGQGQGQDAPGLGLAPLDEAAEMHGYYGRPDQQAGQTAAGLDLMGDDGVMGGYQTGAPQGPPGSPSVRAP</sequence>